<dbReference type="GO" id="GO:0004519">
    <property type="term" value="F:endonuclease activity"/>
    <property type="evidence" value="ECO:0007669"/>
    <property type="project" value="UniProtKB-KW"/>
</dbReference>
<keyword evidence="2" id="KW-1277">Toxin-antitoxin system</keyword>
<dbReference type="GO" id="GO:0016787">
    <property type="term" value="F:hydrolase activity"/>
    <property type="evidence" value="ECO:0007669"/>
    <property type="project" value="UniProtKB-KW"/>
</dbReference>
<dbReference type="EMBL" id="QUMU01000007">
    <property type="protein sequence ID" value="REG29638.1"/>
    <property type="molecule type" value="Genomic_DNA"/>
</dbReference>
<evidence type="ECO:0000313" key="12">
    <source>
        <dbReference type="Proteomes" id="UP000256345"/>
    </source>
</evidence>
<evidence type="ECO:0000256" key="5">
    <source>
        <dbReference type="ARBA" id="ARBA00022801"/>
    </source>
</evidence>
<dbReference type="KEGG" id="age:AA314_09516"/>
<comment type="similarity">
    <text evidence="7">Belongs to the PINc/VapC protein family.</text>
</comment>
<dbReference type="Gene3D" id="3.40.50.1010">
    <property type="entry name" value="5'-nuclease"/>
    <property type="match status" value="1"/>
</dbReference>
<dbReference type="InterPro" id="IPR029060">
    <property type="entry name" value="PIN-like_dom_sf"/>
</dbReference>
<dbReference type="InterPro" id="IPR002716">
    <property type="entry name" value="PIN_dom"/>
</dbReference>
<name>A0AAC8TJG6_9BACT</name>
<protein>
    <submittedName>
        <fullName evidence="10">tRNA(fMet)-specific endonuclease VapC</fullName>
    </submittedName>
</protein>
<keyword evidence="6" id="KW-0460">Magnesium</keyword>
<evidence type="ECO:0000259" key="8">
    <source>
        <dbReference type="Pfam" id="PF01850"/>
    </source>
</evidence>
<keyword evidence="3" id="KW-0540">Nuclease</keyword>
<dbReference type="InterPro" id="IPR050556">
    <property type="entry name" value="Type_II_TA_system_RNase"/>
</dbReference>
<evidence type="ECO:0000256" key="7">
    <source>
        <dbReference type="ARBA" id="ARBA00038093"/>
    </source>
</evidence>
<reference evidence="10 12" key="2">
    <citation type="submission" date="2018-08" db="EMBL/GenBank/DDBJ databases">
        <title>Genomic Encyclopedia of Archaeal and Bacterial Type Strains, Phase II (KMG-II): from individual species to whole genera.</title>
        <authorList>
            <person name="Goeker M."/>
        </authorList>
    </citation>
    <scope>NUCLEOTIDE SEQUENCE [LARGE SCALE GENOMIC DNA]</scope>
    <source>
        <strain evidence="10 12">DSM 2261</strain>
    </source>
</reference>
<dbReference type="Pfam" id="PF01850">
    <property type="entry name" value="PIN"/>
    <property type="match status" value="1"/>
</dbReference>
<evidence type="ECO:0000256" key="3">
    <source>
        <dbReference type="ARBA" id="ARBA00022722"/>
    </source>
</evidence>
<keyword evidence="10" id="KW-0255">Endonuclease</keyword>
<evidence type="ECO:0000313" key="10">
    <source>
        <dbReference type="EMBL" id="REG29638.1"/>
    </source>
</evidence>
<gene>
    <name evidence="9" type="ORF">AA314_09516</name>
    <name evidence="10" type="ORF">ATI61_107334</name>
</gene>
<dbReference type="EMBL" id="CP011509">
    <property type="protein sequence ID" value="AKJ07890.1"/>
    <property type="molecule type" value="Genomic_DNA"/>
</dbReference>
<keyword evidence="12" id="KW-1185">Reference proteome</keyword>
<sequence>MRLPGEQLVLDTNVLVHLLRKKGAAGALIEQEYAIGARRPRALVPVVVKGELKSLAFQFGWGPEQQLGLDSLLAQLPTVDISSSLVIGAYARLDQLSRQSGHSMGKNDVWIAAVAHVQSAVLLTTDKDFDHLSPAHLRVEFIDPEKLKKGII</sequence>
<dbReference type="RefSeq" id="WP_047860799.1">
    <property type="nucleotide sequence ID" value="NZ_CP011509.1"/>
</dbReference>
<feature type="domain" description="PIN" evidence="8">
    <location>
        <begin position="9"/>
        <end position="132"/>
    </location>
</feature>
<evidence type="ECO:0000256" key="1">
    <source>
        <dbReference type="ARBA" id="ARBA00001946"/>
    </source>
</evidence>
<dbReference type="PANTHER" id="PTHR33653">
    <property type="entry name" value="RIBONUCLEASE VAPC2"/>
    <property type="match status" value="1"/>
</dbReference>
<comment type="cofactor">
    <cofactor evidence="1">
        <name>Mg(2+)</name>
        <dbReference type="ChEBI" id="CHEBI:18420"/>
    </cofactor>
</comment>
<evidence type="ECO:0000256" key="6">
    <source>
        <dbReference type="ARBA" id="ARBA00022842"/>
    </source>
</evidence>
<dbReference type="CDD" id="cd09881">
    <property type="entry name" value="PIN_VapC4-5_FitB-like"/>
    <property type="match status" value="1"/>
</dbReference>
<keyword evidence="5" id="KW-0378">Hydrolase</keyword>
<dbReference type="Proteomes" id="UP000035579">
    <property type="component" value="Chromosome"/>
</dbReference>
<evidence type="ECO:0000313" key="11">
    <source>
        <dbReference type="Proteomes" id="UP000035579"/>
    </source>
</evidence>
<organism evidence="9 11">
    <name type="scientific">Archangium gephyra</name>
    <dbReference type="NCBI Taxonomy" id="48"/>
    <lineage>
        <taxon>Bacteria</taxon>
        <taxon>Pseudomonadati</taxon>
        <taxon>Myxococcota</taxon>
        <taxon>Myxococcia</taxon>
        <taxon>Myxococcales</taxon>
        <taxon>Cystobacterineae</taxon>
        <taxon>Archangiaceae</taxon>
        <taxon>Archangium</taxon>
    </lineage>
</organism>
<evidence type="ECO:0000256" key="2">
    <source>
        <dbReference type="ARBA" id="ARBA00022649"/>
    </source>
</evidence>
<dbReference type="GO" id="GO:0046872">
    <property type="term" value="F:metal ion binding"/>
    <property type="evidence" value="ECO:0007669"/>
    <property type="project" value="UniProtKB-KW"/>
</dbReference>
<dbReference type="PANTHER" id="PTHR33653:SF1">
    <property type="entry name" value="RIBONUCLEASE VAPC2"/>
    <property type="match status" value="1"/>
</dbReference>
<accession>A0AAC8TJG6</accession>
<keyword evidence="4" id="KW-0479">Metal-binding</keyword>
<reference evidence="9 11" key="1">
    <citation type="submission" date="2015-05" db="EMBL/GenBank/DDBJ databases">
        <title>Genome assembly of Archangium gephyra DSM 2261.</title>
        <authorList>
            <person name="Sharma G."/>
            <person name="Subramanian S."/>
        </authorList>
    </citation>
    <scope>NUCLEOTIDE SEQUENCE [LARGE SCALE GENOMIC DNA]</scope>
    <source>
        <strain evidence="9 11">DSM 2261</strain>
    </source>
</reference>
<dbReference type="AlphaFoldDB" id="A0AAC8TJG6"/>
<evidence type="ECO:0000313" key="9">
    <source>
        <dbReference type="EMBL" id="AKJ07890.1"/>
    </source>
</evidence>
<dbReference type="Proteomes" id="UP000256345">
    <property type="component" value="Unassembled WGS sequence"/>
</dbReference>
<evidence type="ECO:0000256" key="4">
    <source>
        <dbReference type="ARBA" id="ARBA00022723"/>
    </source>
</evidence>
<proteinExistence type="inferred from homology"/>
<dbReference type="SUPFAM" id="SSF88723">
    <property type="entry name" value="PIN domain-like"/>
    <property type="match status" value="1"/>
</dbReference>